<dbReference type="HAMAP" id="MF_00692">
    <property type="entry name" value="SelO"/>
    <property type="match status" value="1"/>
</dbReference>
<dbReference type="RefSeq" id="XP_005102618.1">
    <property type="nucleotide sequence ID" value="XM_005102561.2"/>
</dbReference>
<protein>
    <recommendedName>
        <fullName evidence="9">Selenoprotein O</fullName>
    </recommendedName>
</protein>
<dbReference type="GO" id="GO:0016779">
    <property type="term" value="F:nucleotidyltransferase activity"/>
    <property type="evidence" value="ECO:0007669"/>
    <property type="project" value="UniProtKB-KW"/>
</dbReference>
<evidence type="ECO:0000256" key="1">
    <source>
        <dbReference type="ARBA" id="ARBA00001946"/>
    </source>
</evidence>
<keyword evidence="7" id="KW-0067">ATP-binding</keyword>
<name>A0ABM0JVN9_APLCA</name>
<evidence type="ECO:0000256" key="10">
    <source>
        <dbReference type="SAM" id="MobiDB-lite"/>
    </source>
</evidence>
<dbReference type="GeneID" id="101864161"/>
<keyword evidence="3" id="KW-0808">Transferase</keyword>
<evidence type="ECO:0000256" key="8">
    <source>
        <dbReference type="ARBA" id="ARBA00022842"/>
    </source>
</evidence>
<keyword evidence="5" id="KW-0479">Metal-binding</keyword>
<organism evidence="11 12">
    <name type="scientific">Aplysia californica</name>
    <name type="common">California sea hare</name>
    <dbReference type="NCBI Taxonomy" id="6500"/>
    <lineage>
        <taxon>Eukaryota</taxon>
        <taxon>Metazoa</taxon>
        <taxon>Spiralia</taxon>
        <taxon>Lophotrochozoa</taxon>
        <taxon>Mollusca</taxon>
        <taxon>Gastropoda</taxon>
        <taxon>Heterobranchia</taxon>
        <taxon>Euthyneura</taxon>
        <taxon>Tectipleura</taxon>
        <taxon>Aplysiida</taxon>
        <taxon>Aplysioidea</taxon>
        <taxon>Aplysiidae</taxon>
        <taxon>Aplysia</taxon>
    </lineage>
</organism>
<feature type="region of interest" description="Disordered" evidence="10">
    <location>
        <begin position="30"/>
        <end position="58"/>
    </location>
</feature>
<feature type="compositionally biased region" description="Low complexity" evidence="10">
    <location>
        <begin position="34"/>
        <end position="50"/>
    </location>
</feature>
<evidence type="ECO:0000313" key="12">
    <source>
        <dbReference type="RefSeq" id="XP_005102618.1"/>
    </source>
</evidence>
<dbReference type="InterPro" id="IPR003846">
    <property type="entry name" value="SelO"/>
</dbReference>
<evidence type="ECO:0000256" key="3">
    <source>
        <dbReference type="ARBA" id="ARBA00022679"/>
    </source>
</evidence>
<evidence type="ECO:0000256" key="9">
    <source>
        <dbReference type="ARBA" id="ARBA00031547"/>
    </source>
</evidence>
<dbReference type="Pfam" id="PF02696">
    <property type="entry name" value="SelO"/>
    <property type="match status" value="1"/>
</dbReference>
<evidence type="ECO:0000256" key="2">
    <source>
        <dbReference type="ARBA" id="ARBA00009747"/>
    </source>
</evidence>
<keyword evidence="11" id="KW-1185">Reference proteome</keyword>
<evidence type="ECO:0000313" key="11">
    <source>
        <dbReference type="Proteomes" id="UP000694888"/>
    </source>
</evidence>
<dbReference type="PANTHER" id="PTHR12153:SF15">
    <property type="entry name" value="PROTEIN ADENYLYLTRANSFERASE SELO, MITOCHONDRIAL"/>
    <property type="match status" value="1"/>
</dbReference>
<keyword evidence="8" id="KW-0460">Magnesium</keyword>
<dbReference type="NCBIfam" id="NF000658">
    <property type="entry name" value="PRK00029.1"/>
    <property type="match status" value="1"/>
</dbReference>
<proteinExistence type="inferred from homology"/>
<comment type="cofactor">
    <cofactor evidence="1">
        <name>Mg(2+)</name>
        <dbReference type="ChEBI" id="CHEBI:18420"/>
    </cofactor>
</comment>
<accession>A0ABM0JVN9</accession>
<keyword evidence="4 12" id="KW-0548">Nucleotidyltransferase</keyword>
<evidence type="ECO:0000256" key="4">
    <source>
        <dbReference type="ARBA" id="ARBA00022695"/>
    </source>
</evidence>
<sequence length="717" mass="80644">MSRNFVKCCISTQRSPEHVAAFRGLQHCHVPQPGRGRQSIRSYSQSSSEYSDSRRSHHRTQSARNIICLAGYAVKRFVHKMAGASPTLETLNFDNLALKSLPVDPNVEKTQRQVPGACFSQVSPTPVKRPVLICKALPALALIDISEEESQRPEFVEYFSGNKILPGSETAAHCYCGHQFGYFSGQLGDGAAMYLGEIVNSAGKRWEIQLKGAGLTPYSRTADGRKVLRSTIREFLCSEAIYHLGIPTTRAGSCITSDSTVVRDIFYNGNPKDERCTLVLRIAPTFLRFGSFEIFKPMDSETGRQGPSVGRKDILTTMLDYTVKNFYPEIWASHSSNKPVMYVEFYKEVVRRTARLVADWQCVGWCHGVLNTDNMSIVGVTIDYGPYGFMDRYDPDFICNGSDDGGRYSYQKQPEMCRWNCVKLAEAIKDAVPLSETKPHIDLFDEEFGAQYKKKMRSKLGLQKEISEDGNLVKGFLDTLQETGADFTNCFRCLSNLPLPSCPTFNEERSKVLDYLISQSSSLDELKLANKPRMDKRQLSMFMMLAQTNPDLLSALGRSAQLLSSEMERMGRLQELQDTTAAEVEENNRSKWNEWLDKYSERLKKEEEGVEDRETLGKDRVNVMNSTNPRFILRNYIAQNAIAEAEKGNYSEVQRVLKLLQSPYSQEVDFELSESSKATQDKDTSETESSSGASACHVGLLDYAGKPPSWASELRVT</sequence>
<keyword evidence="6" id="KW-0547">Nucleotide-binding</keyword>
<evidence type="ECO:0000256" key="5">
    <source>
        <dbReference type="ARBA" id="ARBA00022723"/>
    </source>
</evidence>
<reference evidence="12" key="1">
    <citation type="submission" date="2025-08" db="UniProtKB">
        <authorList>
            <consortium name="RefSeq"/>
        </authorList>
    </citation>
    <scope>IDENTIFICATION</scope>
</reference>
<gene>
    <name evidence="12" type="primary">LOC101864161</name>
</gene>
<feature type="region of interest" description="Disordered" evidence="10">
    <location>
        <begin position="671"/>
        <end position="693"/>
    </location>
</feature>
<evidence type="ECO:0000256" key="7">
    <source>
        <dbReference type="ARBA" id="ARBA00022840"/>
    </source>
</evidence>
<evidence type="ECO:0000256" key="6">
    <source>
        <dbReference type="ARBA" id="ARBA00022741"/>
    </source>
</evidence>
<dbReference type="Proteomes" id="UP000694888">
    <property type="component" value="Unplaced"/>
</dbReference>
<comment type="similarity">
    <text evidence="2">Belongs to the SELO family.</text>
</comment>
<dbReference type="PANTHER" id="PTHR12153">
    <property type="entry name" value="SELENOPROTEIN O"/>
    <property type="match status" value="1"/>
</dbReference>